<dbReference type="PANTHER" id="PTHR48085:SF5">
    <property type="entry name" value="CADMIUM_ZINC-TRANSPORTING ATPASE HMA4-RELATED"/>
    <property type="match status" value="1"/>
</dbReference>
<dbReference type="PRINTS" id="PR00119">
    <property type="entry name" value="CATATPASE"/>
</dbReference>
<evidence type="ECO:0000256" key="5">
    <source>
        <dbReference type="ARBA" id="ARBA00022989"/>
    </source>
</evidence>
<keyword evidence="12" id="KW-1185">Reference proteome</keyword>
<dbReference type="InterPro" id="IPR023214">
    <property type="entry name" value="HAD_sf"/>
</dbReference>
<dbReference type="Gene3D" id="2.70.150.10">
    <property type="entry name" value="Calcium-transporting ATPase, cytoplasmic transduction domain A"/>
    <property type="match status" value="1"/>
</dbReference>
<dbReference type="PROSITE" id="PS00154">
    <property type="entry name" value="ATPASE_E1_E2"/>
    <property type="match status" value="1"/>
</dbReference>
<accession>A0A3R5UYH2</accession>
<comment type="subcellular location">
    <subcellularLocation>
        <location evidence="9">Cell membrane</location>
    </subcellularLocation>
    <subcellularLocation>
        <location evidence="1">Membrane</location>
    </subcellularLocation>
</comment>
<dbReference type="Gene3D" id="3.30.70.100">
    <property type="match status" value="1"/>
</dbReference>
<dbReference type="RefSeq" id="WP_128466192.1">
    <property type="nucleotide sequence ID" value="NZ_CP035108.1"/>
</dbReference>
<dbReference type="NCBIfam" id="TIGR01494">
    <property type="entry name" value="ATPase_P-type"/>
    <property type="match status" value="1"/>
</dbReference>
<keyword evidence="3" id="KW-0812">Transmembrane</keyword>
<dbReference type="InterPro" id="IPR051014">
    <property type="entry name" value="Cation_Transport_ATPase_IB"/>
</dbReference>
<evidence type="ECO:0000256" key="8">
    <source>
        <dbReference type="ARBA" id="ARBA00047308"/>
    </source>
</evidence>
<organism evidence="11 12">
    <name type="scientific">Geovibrio thiophilus</name>
    <dbReference type="NCBI Taxonomy" id="139438"/>
    <lineage>
        <taxon>Bacteria</taxon>
        <taxon>Pseudomonadati</taxon>
        <taxon>Deferribacterota</taxon>
        <taxon>Deferribacteres</taxon>
        <taxon>Deferribacterales</taxon>
        <taxon>Geovibrionaceae</taxon>
        <taxon>Geovibrio</taxon>
    </lineage>
</organism>
<name>A0A3R5UYH2_9BACT</name>
<evidence type="ECO:0000256" key="4">
    <source>
        <dbReference type="ARBA" id="ARBA00022967"/>
    </source>
</evidence>
<keyword evidence="4" id="KW-1278">Translocase</keyword>
<dbReference type="InterPro" id="IPR027256">
    <property type="entry name" value="P-typ_ATPase_IB"/>
</dbReference>
<evidence type="ECO:0000256" key="3">
    <source>
        <dbReference type="ARBA" id="ARBA00022692"/>
    </source>
</evidence>
<dbReference type="PROSITE" id="PS01229">
    <property type="entry name" value="COF_2"/>
    <property type="match status" value="1"/>
</dbReference>
<evidence type="ECO:0000259" key="10">
    <source>
        <dbReference type="Pfam" id="PF00122"/>
    </source>
</evidence>
<proteinExistence type="inferred from homology"/>
<evidence type="ECO:0000313" key="12">
    <source>
        <dbReference type="Proteomes" id="UP000287502"/>
    </source>
</evidence>
<keyword evidence="5" id="KW-1133">Transmembrane helix</keyword>
<dbReference type="PRINTS" id="PR00941">
    <property type="entry name" value="CDATPASE"/>
</dbReference>
<reference evidence="11 12" key="1">
    <citation type="submission" date="2019-01" db="EMBL/GenBank/DDBJ databases">
        <title>Geovibrio thiophilus DSM 11263, complete genome.</title>
        <authorList>
            <person name="Spring S."/>
            <person name="Bunk B."/>
            <person name="Sproer C."/>
        </authorList>
    </citation>
    <scope>NUCLEOTIDE SEQUENCE [LARGE SCALE GENOMIC DNA]</scope>
    <source>
        <strain evidence="11 12">DSM 11263</strain>
    </source>
</reference>
<dbReference type="Proteomes" id="UP000287502">
    <property type="component" value="Chromosome"/>
</dbReference>
<dbReference type="GO" id="GO:0016887">
    <property type="term" value="F:ATP hydrolysis activity"/>
    <property type="evidence" value="ECO:0007669"/>
    <property type="project" value="InterPro"/>
</dbReference>
<dbReference type="InterPro" id="IPR044492">
    <property type="entry name" value="P_typ_ATPase_HD_dom"/>
</dbReference>
<dbReference type="SFLD" id="SFLDS00003">
    <property type="entry name" value="Haloacid_Dehalogenase"/>
    <property type="match status" value="1"/>
</dbReference>
<evidence type="ECO:0000256" key="1">
    <source>
        <dbReference type="ARBA" id="ARBA00004370"/>
    </source>
</evidence>
<evidence type="ECO:0000256" key="6">
    <source>
        <dbReference type="ARBA" id="ARBA00023136"/>
    </source>
</evidence>
<dbReference type="SUPFAM" id="SSF56784">
    <property type="entry name" value="HAD-like"/>
    <property type="match status" value="1"/>
</dbReference>
<dbReference type="PANTHER" id="PTHR48085">
    <property type="entry name" value="CADMIUM/ZINC-TRANSPORTING ATPASE HMA2-RELATED"/>
    <property type="match status" value="1"/>
</dbReference>
<dbReference type="Gene3D" id="3.40.1110.10">
    <property type="entry name" value="Calcium-transporting ATPase, cytoplasmic domain N"/>
    <property type="match status" value="1"/>
</dbReference>
<dbReference type="NCBIfam" id="TIGR01525">
    <property type="entry name" value="ATPase-IB_hvy"/>
    <property type="match status" value="1"/>
</dbReference>
<keyword evidence="9" id="KW-0479">Metal-binding</keyword>
<keyword evidence="9" id="KW-0547">Nucleotide-binding</keyword>
<dbReference type="SFLD" id="SFLDG00002">
    <property type="entry name" value="C1.7:_P-type_atpase_like"/>
    <property type="match status" value="1"/>
</dbReference>
<dbReference type="InterPro" id="IPR001757">
    <property type="entry name" value="P_typ_ATPase"/>
</dbReference>
<sequence length="736" mass="78777">MITIKHSLKGRIRLKYKEMTGSPSLAAAVEESLLKLQGVSGARCSHIGGNIVINYDCTAVLPSDLIKAITETKPLLRSEINAPACKRQGCVCVRSERPKADTTATEFGILSAVLGGVFIRTKIFRLAVTQSLFSPLGLIAAAFSVPLIAKAVSDFGKTGKISLNSFLGAGVASAAIAGEALTALEILWVNTGSDLLNGYVTEKSRKAIKSILDVTSKTAFVYRDGNEIEIPVEDILVGDTVVIHTGEKISVDGLITCGEAAINEASINGRSELVHRFEGEQVFAGTYVQNGLIYVQASHVGDATYLSRILCLVEDSLGNKAPIELEADRLARKLVNTGFWMTLGTYLVTRSFYRAFSVLLVMTCPCATVLAASSAVSAAISNAASRGILIKGGRYLEEAGSQESFCFDKTGTITTDEPKVISIIPIKGKSEYDVIYSAYTAELHNRHPVAVAIRDKAREMCSTESTHAVCETILGMGVRAESMGREIFIGNAKLMNKYGISITKLAKARDEAEKLGLSVIYVAEDGKVIGILTVENKQKENVEAVIKGLREEGVKEFILVTGDEKYSAQAMADRLGFNKCHYSVLPEQKADIVAEIQQYHKVTMIGDGINDVLALAKADLGIAMGAAGSDVAVEAADIALVDDDLEKILYLRKLSRKTKEVIHQNFMLATGSNVAGAFLGAAGLLPPVMAGLLHIAHTAGVLANSSRLLKYEMQPLSVVETEAAELTEDGEKCSKI</sequence>
<protein>
    <recommendedName>
        <fullName evidence="7">P-type Zn(2+) transporter</fullName>
        <ecNumber evidence="7">7.2.2.12</ecNumber>
    </recommendedName>
</protein>
<dbReference type="GO" id="GO:0005886">
    <property type="term" value="C:plasma membrane"/>
    <property type="evidence" value="ECO:0007669"/>
    <property type="project" value="UniProtKB-SubCell"/>
</dbReference>
<dbReference type="Pfam" id="PF19991">
    <property type="entry name" value="HMA_2"/>
    <property type="match status" value="1"/>
</dbReference>
<dbReference type="EMBL" id="CP035108">
    <property type="protein sequence ID" value="QAR32906.1"/>
    <property type="molecule type" value="Genomic_DNA"/>
</dbReference>
<dbReference type="InterPro" id="IPR036412">
    <property type="entry name" value="HAD-like_sf"/>
</dbReference>
<gene>
    <name evidence="11" type="ORF">EP073_05650</name>
</gene>
<dbReference type="EC" id="7.2.2.12" evidence="7"/>
<keyword evidence="9" id="KW-0067">ATP-binding</keyword>
<comment type="similarity">
    <text evidence="2 9">Belongs to the cation transport ATPase (P-type) (TC 3.A.3) family. Type IB subfamily.</text>
</comment>
<dbReference type="KEGG" id="gtl:EP073_05650"/>
<dbReference type="Gene3D" id="3.40.50.1000">
    <property type="entry name" value="HAD superfamily/HAD-like"/>
    <property type="match status" value="1"/>
</dbReference>
<evidence type="ECO:0000313" key="11">
    <source>
        <dbReference type="EMBL" id="QAR32906.1"/>
    </source>
</evidence>
<dbReference type="InterPro" id="IPR023299">
    <property type="entry name" value="ATPase_P-typ_cyto_dom_N"/>
</dbReference>
<dbReference type="InterPro" id="IPR018303">
    <property type="entry name" value="ATPase_P-typ_P_site"/>
</dbReference>
<comment type="catalytic activity">
    <reaction evidence="8">
        <text>Zn(2+)(in) + ATP + H2O = Zn(2+)(out) + ADP + phosphate + H(+)</text>
        <dbReference type="Rhea" id="RHEA:20621"/>
        <dbReference type="ChEBI" id="CHEBI:15377"/>
        <dbReference type="ChEBI" id="CHEBI:15378"/>
        <dbReference type="ChEBI" id="CHEBI:29105"/>
        <dbReference type="ChEBI" id="CHEBI:30616"/>
        <dbReference type="ChEBI" id="CHEBI:43474"/>
        <dbReference type="ChEBI" id="CHEBI:456216"/>
        <dbReference type="EC" id="7.2.2.12"/>
    </reaction>
</comment>
<dbReference type="SUPFAM" id="SSF81653">
    <property type="entry name" value="Calcium ATPase, transduction domain A"/>
    <property type="match status" value="1"/>
</dbReference>
<evidence type="ECO:0000256" key="2">
    <source>
        <dbReference type="ARBA" id="ARBA00006024"/>
    </source>
</evidence>
<feature type="domain" description="P-type ATPase A" evidence="10">
    <location>
        <begin position="215"/>
        <end position="313"/>
    </location>
</feature>
<dbReference type="SFLD" id="SFLDF00027">
    <property type="entry name" value="p-type_atpase"/>
    <property type="match status" value="1"/>
</dbReference>
<dbReference type="GO" id="GO:0046872">
    <property type="term" value="F:metal ion binding"/>
    <property type="evidence" value="ECO:0007669"/>
    <property type="project" value="UniProtKB-KW"/>
</dbReference>
<dbReference type="Pfam" id="PF00702">
    <property type="entry name" value="Hydrolase"/>
    <property type="match status" value="1"/>
</dbReference>
<dbReference type="InterPro" id="IPR008250">
    <property type="entry name" value="ATPase_P-typ_transduc_dom_A_sf"/>
</dbReference>
<keyword evidence="6" id="KW-0472">Membrane</keyword>
<dbReference type="GO" id="GO:0016463">
    <property type="term" value="F:P-type zinc transporter activity"/>
    <property type="evidence" value="ECO:0007669"/>
    <property type="project" value="UniProtKB-EC"/>
</dbReference>
<keyword evidence="9" id="KW-1003">Cell membrane</keyword>
<dbReference type="OrthoDB" id="9763278at2"/>
<evidence type="ECO:0000256" key="9">
    <source>
        <dbReference type="RuleBase" id="RU362081"/>
    </source>
</evidence>
<dbReference type="InterPro" id="IPR059000">
    <property type="entry name" value="ATPase_P-type_domA"/>
</dbReference>
<dbReference type="Pfam" id="PF00122">
    <property type="entry name" value="E1-E2_ATPase"/>
    <property type="match status" value="1"/>
</dbReference>
<evidence type="ECO:0000256" key="7">
    <source>
        <dbReference type="ARBA" id="ARBA00039097"/>
    </source>
</evidence>
<dbReference type="GO" id="GO:0005524">
    <property type="term" value="F:ATP binding"/>
    <property type="evidence" value="ECO:0007669"/>
    <property type="project" value="UniProtKB-UniRule"/>
</dbReference>
<dbReference type="AlphaFoldDB" id="A0A3R5UYH2"/>